<protein>
    <submittedName>
        <fullName evidence="8">DNA helicase II/ATP-dependent DNA helicase PcrA</fullName>
    </submittedName>
</protein>
<dbReference type="GO" id="GO:0005524">
    <property type="term" value="F:ATP binding"/>
    <property type="evidence" value="ECO:0007669"/>
    <property type="project" value="UniProtKB-UniRule"/>
</dbReference>
<evidence type="ECO:0000313" key="9">
    <source>
        <dbReference type="Proteomes" id="UP000195141"/>
    </source>
</evidence>
<evidence type="ECO:0000256" key="1">
    <source>
        <dbReference type="ARBA" id="ARBA00022741"/>
    </source>
</evidence>
<keyword evidence="9" id="KW-1185">Reference proteome</keyword>
<sequence>MDRVTAEEQANWKVTKKLLQERKAEIDAEISGFLKESEQFQHYLTDYRGEIDPHEMFTNLRLQEQQFIVGSFRFRQLEKIEKQLQQPYFTRVDFVFSGETTAEIIYIGSFSFAAGNGELLIYDWRAPIAGIFYDFDIGSARYQAPNGMVFGEITRKRQVKFVEGAVDYAIETEATLFDEVLQKELMNQRGGKMSTIIRTIQKEQNQIIRNHARKSMIIQGVAGSGKTSIALHRIAFLLYQLREQLTSNEILILSPNKVFAEYISEVLPELGEEPVNEFSIDTFIAEMTGVQPEISRLEETEQALLTGEAEEELVYLSTARCVQELDAFLEAFQRTGFRPKPVVIGEYTFEEEYLLKRFNAYRKQPILERLERMAGDMLEAVATKPFQPKKKPTIRGLSNQLKSRLRYRTAEEAFAGFRDNLPFSVGRKGYSVLFVLAYIQLFFERNELLQDMKYIVIDEMQDYTPLQFNVLQRALHCPVLLIGDYTQQIVDRNEMTLDKLTELFPKANVMNLSKSYRSTYEIMMFAKALINDDVIQPMVRHGEMPRRIIVKNVEEEKGELLNVIDKSLKLHATIALITKTHRQAENWYNELKHSIKLVLLNEQATTLTNQGVVICSVAISKGLEFDHVIGLDTQEENFQGAAGKQQLFVIATRALHLLTFIERSDE</sequence>
<evidence type="ECO:0000256" key="3">
    <source>
        <dbReference type="ARBA" id="ARBA00022806"/>
    </source>
</evidence>
<gene>
    <name evidence="8" type="ORF">A5888_003195</name>
    <name evidence="7" type="ORF">A5888_003854</name>
</gene>
<dbReference type="Gene3D" id="3.40.50.300">
    <property type="entry name" value="P-loop containing nucleotide triphosphate hydrolases"/>
    <property type="match status" value="2"/>
</dbReference>
<keyword evidence="1 5" id="KW-0547">Nucleotide-binding</keyword>
<feature type="domain" description="UvrD-like helicase ATP-binding" evidence="6">
    <location>
        <begin position="199"/>
        <end position="519"/>
    </location>
</feature>
<evidence type="ECO:0000313" key="8">
    <source>
        <dbReference type="EMBL" id="WYJ91427.1"/>
    </source>
</evidence>
<dbReference type="RefSeq" id="WP_086350835.1">
    <property type="nucleotide sequence ID" value="NZ_CP147247.1"/>
</dbReference>
<dbReference type="EMBL" id="NGMM01000008">
    <property type="protein sequence ID" value="OTP10556.1"/>
    <property type="molecule type" value="Genomic_DNA"/>
</dbReference>
<dbReference type="SUPFAM" id="SSF52540">
    <property type="entry name" value="P-loop containing nucleoside triphosphate hydrolases"/>
    <property type="match status" value="1"/>
</dbReference>
<dbReference type="GO" id="GO:0043138">
    <property type="term" value="F:3'-5' DNA helicase activity"/>
    <property type="evidence" value="ECO:0007669"/>
    <property type="project" value="TreeGrafter"/>
</dbReference>
<evidence type="ECO:0000259" key="6">
    <source>
        <dbReference type="PROSITE" id="PS51198"/>
    </source>
</evidence>
<dbReference type="EMBL" id="CP147247">
    <property type="protein sequence ID" value="WYJ91427.1"/>
    <property type="molecule type" value="Genomic_DNA"/>
</dbReference>
<feature type="binding site" evidence="5">
    <location>
        <begin position="220"/>
        <end position="227"/>
    </location>
    <ligand>
        <name>ATP</name>
        <dbReference type="ChEBI" id="CHEBI:30616"/>
    </ligand>
</feature>
<dbReference type="PANTHER" id="PTHR11070:SF17">
    <property type="entry name" value="DNA HELICASE IV"/>
    <property type="match status" value="1"/>
</dbReference>
<dbReference type="PANTHER" id="PTHR11070">
    <property type="entry name" value="UVRD / RECB / PCRA DNA HELICASE FAMILY MEMBER"/>
    <property type="match status" value="1"/>
</dbReference>
<reference evidence="8" key="3">
    <citation type="submission" date="2024-03" db="EMBL/GenBank/DDBJ databases">
        <title>The Genome Sequence of Enterococcus sp. DIV0242b.</title>
        <authorList>
            <consortium name="The Broad Institute Genomics Platform"/>
            <consortium name="The Broad Institute Microbial Omics Core"/>
            <consortium name="The Broad Institute Genomic Center for Infectious Diseases"/>
            <person name="Earl A."/>
            <person name="Manson A."/>
            <person name="Gilmore M."/>
            <person name="Schwartman J."/>
            <person name="Shea T."/>
            <person name="Abouelleil A."/>
            <person name="Cao P."/>
            <person name="Chapman S."/>
            <person name="Cusick C."/>
            <person name="Young S."/>
            <person name="Neafsey D."/>
            <person name="Nusbaum C."/>
            <person name="Birren B."/>
        </authorList>
    </citation>
    <scope>NUCLEOTIDE SEQUENCE</scope>
    <source>
        <strain evidence="8">9E7_DIV0242</strain>
    </source>
</reference>
<dbReference type="AlphaFoldDB" id="A0A242JZ01"/>
<accession>A0A242JZ01</accession>
<evidence type="ECO:0000256" key="5">
    <source>
        <dbReference type="PROSITE-ProRule" id="PRU00560"/>
    </source>
</evidence>
<evidence type="ECO:0000256" key="2">
    <source>
        <dbReference type="ARBA" id="ARBA00022801"/>
    </source>
</evidence>
<evidence type="ECO:0000313" key="7">
    <source>
        <dbReference type="EMBL" id="OTP10556.1"/>
    </source>
</evidence>
<name>A0A242JZ01_9ENTE</name>
<organism evidence="7">
    <name type="scientific">Candidatus Enterococcus clewellii</name>
    <dbReference type="NCBI Taxonomy" id="1834193"/>
    <lineage>
        <taxon>Bacteria</taxon>
        <taxon>Bacillati</taxon>
        <taxon>Bacillota</taxon>
        <taxon>Bacilli</taxon>
        <taxon>Lactobacillales</taxon>
        <taxon>Enterococcaceae</taxon>
        <taxon>Enterococcus</taxon>
    </lineage>
</organism>
<dbReference type="GO" id="GO:0016787">
    <property type="term" value="F:hydrolase activity"/>
    <property type="evidence" value="ECO:0007669"/>
    <property type="project" value="UniProtKB-UniRule"/>
</dbReference>
<dbReference type="GO" id="GO:0003677">
    <property type="term" value="F:DNA binding"/>
    <property type="evidence" value="ECO:0007669"/>
    <property type="project" value="InterPro"/>
</dbReference>
<dbReference type="InterPro" id="IPR027417">
    <property type="entry name" value="P-loop_NTPase"/>
</dbReference>
<dbReference type="InterPro" id="IPR014016">
    <property type="entry name" value="UvrD-like_ATP-bd"/>
</dbReference>
<dbReference type="GO" id="GO:0000725">
    <property type="term" value="P:recombinational repair"/>
    <property type="evidence" value="ECO:0007669"/>
    <property type="project" value="TreeGrafter"/>
</dbReference>
<reference evidence="7" key="1">
    <citation type="submission" date="2017-05" db="EMBL/GenBank/DDBJ databases">
        <title>The Genome Sequence of Enterococcus sp. 9E7_DIV0242.</title>
        <authorList>
            <consortium name="The Broad Institute Genomics Platform"/>
            <consortium name="The Broad Institute Genomic Center for Infectious Diseases"/>
            <person name="Earl A."/>
            <person name="Manson A."/>
            <person name="Schwartman J."/>
            <person name="Gilmore M."/>
            <person name="Abouelleil A."/>
            <person name="Cao P."/>
            <person name="Chapman S."/>
            <person name="Cusick C."/>
            <person name="Shea T."/>
            <person name="Young S."/>
            <person name="Neafsey D."/>
            <person name="Nusbaum C."/>
            <person name="Birren B."/>
        </authorList>
    </citation>
    <scope>NUCLEOTIDE SEQUENCE [LARGE SCALE GENOMIC DNA]</scope>
    <source>
        <strain evidence="7">9E7_DIV0242</strain>
    </source>
</reference>
<dbReference type="PROSITE" id="PS51198">
    <property type="entry name" value="UVRD_HELICASE_ATP_BIND"/>
    <property type="match status" value="1"/>
</dbReference>
<evidence type="ECO:0000256" key="4">
    <source>
        <dbReference type="ARBA" id="ARBA00022840"/>
    </source>
</evidence>
<keyword evidence="3 5" id="KW-0347">Helicase</keyword>
<dbReference type="GO" id="GO:0005829">
    <property type="term" value="C:cytosol"/>
    <property type="evidence" value="ECO:0007669"/>
    <property type="project" value="TreeGrafter"/>
</dbReference>
<keyword evidence="4 5" id="KW-0067">ATP-binding</keyword>
<keyword evidence="2 5" id="KW-0378">Hydrolase</keyword>
<proteinExistence type="predicted"/>
<dbReference type="Proteomes" id="UP000195141">
    <property type="component" value="Chromosome"/>
</dbReference>
<dbReference type="InterPro" id="IPR000212">
    <property type="entry name" value="DNA_helicase_UvrD/REP"/>
</dbReference>
<dbReference type="Pfam" id="PF00580">
    <property type="entry name" value="UvrD-helicase"/>
    <property type="match status" value="1"/>
</dbReference>
<dbReference type="OrthoDB" id="9787585at2"/>
<reference evidence="8" key="2">
    <citation type="submission" date="2017-05" db="EMBL/GenBank/DDBJ databases">
        <authorList>
            <consortium name="The Broad Institute Genomics Platform"/>
            <consortium name="The Broad Institute Genomic Center for Infectious Diseases"/>
            <person name="Earl A."/>
            <person name="Manson A."/>
            <person name="Schwartman J."/>
            <person name="Gilmore M."/>
            <person name="Abouelleil A."/>
            <person name="Cao P."/>
            <person name="Chapman S."/>
            <person name="Cusick C."/>
            <person name="Shea T."/>
            <person name="Young S."/>
            <person name="Neafsey D."/>
            <person name="Nusbaum C."/>
            <person name="Birren B."/>
        </authorList>
    </citation>
    <scope>NUCLEOTIDE SEQUENCE</scope>
    <source>
        <strain evidence="8">9E7_DIV0242</strain>
    </source>
</reference>